<dbReference type="EMBL" id="CP039704">
    <property type="protein sequence ID" value="QCI79682.1"/>
    <property type="molecule type" value="Genomic_DNA"/>
</dbReference>
<dbReference type="Proteomes" id="UP000298714">
    <property type="component" value="Chromosome"/>
</dbReference>
<keyword evidence="3" id="KW-1185">Reference proteome</keyword>
<sequence>MPTSVLSTACATSVSSGAMRTKAATLKLAFGCSASSRMRLARAPAPAPQSAAGSGSRPQGG</sequence>
<evidence type="ECO:0000313" key="2">
    <source>
        <dbReference type="EMBL" id="QCI79682.1"/>
    </source>
</evidence>
<dbReference type="AlphaFoldDB" id="A0A4D7CC46"/>
<dbReference type="KEGG" id="hgn:E6W36_09520"/>
<protein>
    <submittedName>
        <fullName evidence="2">Uncharacterized protein</fullName>
    </submittedName>
</protein>
<accession>A0A4D7CC46</accession>
<reference evidence="3" key="1">
    <citation type="submission" date="2019-04" db="EMBL/GenBank/DDBJ databases">
        <title>Complete genome sequence of Sphingomonas sp. W1-2-3.</title>
        <authorList>
            <person name="Im W.T."/>
        </authorList>
    </citation>
    <scope>NUCLEOTIDE SEQUENCE [LARGE SCALE GENOMIC DNA]</scope>
    <source>
        <strain evidence="3">W1-2-3</strain>
    </source>
</reference>
<organism evidence="2 3">
    <name type="scientific">Hankyongella ginsenosidimutans</name>
    <dbReference type="NCBI Taxonomy" id="1763828"/>
    <lineage>
        <taxon>Bacteria</taxon>
        <taxon>Pseudomonadati</taxon>
        <taxon>Pseudomonadota</taxon>
        <taxon>Alphaproteobacteria</taxon>
        <taxon>Sphingomonadales</taxon>
        <taxon>Sphingomonadaceae</taxon>
        <taxon>Hankyongella</taxon>
    </lineage>
</organism>
<gene>
    <name evidence="2" type="ORF">E6W36_09520</name>
</gene>
<evidence type="ECO:0000256" key="1">
    <source>
        <dbReference type="SAM" id="MobiDB-lite"/>
    </source>
</evidence>
<proteinExistence type="predicted"/>
<evidence type="ECO:0000313" key="3">
    <source>
        <dbReference type="Proteomes" id="UP000298714"/>
    </source>
</evidence>
<name>A0A4D7CC46_9SPHN</name>
<feature type="region of interest" description="Disordered" evidence="1">
    <location>
        <begin position="39"/>
        <end position="61"/>
    </location>
</feature>